<dbReference type="EMBL" id="KL198073">
    <property type="protein sequence ID" value="KDQ09916.1"/>
    <property type="molecule type" value="Genomic_DNA"/>
</dbReference>
<protein>
    <recommendedName>
        <fullName evidence="3">HNH domain-containing protein</fullName>
    </recommendedName>
</protein>
<dbReference type="Proteomes" id="UP000027195">
    <property type="component" value="Unassembled WGS sequence"/>
</dbReference>
<dbReference type="STRING" id="930990.A0A067MEB8"/>
<reference evidence="2" key="1">
    <citation type="journal article" date="2014" name="Proc. Natl. Acad. Sci. U.S.A.">
        <title>Extensive sampling of basidiomycete genomes demonstrates inadequacy of the white-rot/brown-rot paradigm for wood decay fungi.</title>
        <authorList>
            <person name="Riley R."/>
            <person name="Salamov A.A."/>
            <person name="Brown D.W."/>
            <person name="Nagy L.G."/>
            <person name="Floudas D."/>
            <person name="Held B.W."/>
            <person name="Levasseur A."/>
            <person name="Lombard V."/>
            <person name="Morin E."/>
            <person name="Otillar R."/>
            <person name="Lindquist E.A."/>
            <person name="Sun H."/>
            <person name="LaButti K.M."/>
            <person name="Schmutz J."/>
            <person name="Jabbour D."/>
            <person name="Luo H."/>
            <person name="Baker S.E."/>
            <person name="Pisabarro A.G."/>
            <person name="Walton J.D."/>
            <person name="Blanchette R.A."/>
            <person name="Henrissat B."/>
            <person name="Martin F."/>
            <person name="Cullen D."/>
            <person name="Hibbett D.S."/>
            <person name="Grigoriev I.V."/>
        </authorList>
    </citation>
    <scope>NUCLEOTIDE SEQUENCE [LARGE SCALE GENOMIC DNA]</scope>
    <source>
        <strain evidence="2">FD-172 SS1</strain>
    </source>
</reference>
<evidence type="ECO:0008006" key="3">
    <source>
        <dbReference type="Google" id="ProtNLM"/>
    </source>
</evidence>
<dbReference type="PANTHER" id="PTHR37827:SF1">
    <property type="entry name" value="HNH DOMAIN-CONTAINING PROTEIN"/>
    <property type="match status" value="1"/>
</dbReference>
<dbReference type="AlphaFoldDB" id="A0A067MEB8"/>
<dbReference type="CDD" id="cd00085">
    <property type="entry name" value="HNHc"/>
    <property type="match status" value="1"/>
</dbReference>
<evidence type="ECO:0000313" key="1">
    <source>
        <dbReference type="EMBL" id="KDQ09916.1"/>
    </source>
</evidence>
<dbReference type="InParanoid" id="A0A067MEB8"/>
<accession>A0A067MEB8</accession>
<evidence type="ECO:0000313" key="2">
    <source>
        <dbReference type="Proteomes" id="UP000027195"/>
    </source>
</evidence>
<organism evidence="1 2">
    <name type="scientific">Botryobasidium botryosum (strain FD-172 SS1)</name>
    <dbReference type="NCBI Taxonomy" id="930990"/>
    <lineage>
        <taxon>Eukaryota</taxon>
        <taxon>Fungi</taxon>
        <taxon>Dikarya</taxon>
        <taxon>Basidiomycota</taxon>
        <taxon>Agaricomycotina</taxon>
        <taxon>Agaricomycetes</taxon>
        <taxon>Cantharellales</taxon>
        <taxon>Botryobasidiaceae</taxon>
        <taxon>Botryobasidium</taxon>
    </lineage>
</organism>
<gene>
    <name evidence="1" type="ORF">BOTBODRAFT_36731</name>
</gene>
<proteinExistence type="predicted"/>
<dbReference type="PANTHER" id="PTHR37827">
    <property type="entry name" value="TUDOR DOMAIN-CONTAINING PROTEIN"/>
    <property type="match status" value="1"/>
</dbReference>
<sequence>MSSTEDTTAQSSIFKDCLARRVIAQPALSDTPDASSSSSSGSDLDEFISYLASEVWETLPSQLRALTHEHPVIDVDADALSLATIPGSFTDTLVSYGIAADPDSACDFLRSVLRDYVDEARAPPPAWSSTRTSECEICERDVPLTYHHLIPRSTHTKVLKRKWHPESLLNSVAWLCRPCHSAVHGIATNEELAREYYTIELLLTREDIQKWKKYASKQRWGVRRG</sequence>
<dbReference type="InterPro" id="IPR003615">
    <property type="entry name" value="HNH_nuc"/>
</dbReference>
<dbReference type="OrthoDB" id="4850648at2759"/>
<dbReference type="HOGENOM" id="CLU_074184_1_0_1"/>
<name>A0A067MEB8_BOTB1</name>
<keyword evidence="2" id="KW-1185">Reference proteome</keyword>